<gene>
    <name evidence="1" type="ORF">pdam_00007244</name>
</gene>
<evidence type="ECO:0000313" key="1">
    <source>
        <dbReference type="EMBL" id="RMX55042.1"/>
    </source>
</evidence>
<name>A0A3M6UN38_POCDA</name>
<keyword evidence="2" id="KW-1185">Reference proteome</keyword>
<sequence length="127" mass="14865">MSEPFMEKHAISAELCNVNQMKFKRKSHLIFRRDREPSRIPIRTLNVFDTDYHLEYSKDYSGTVHQETTKEGYQHCTSLRRALVSLISENYTNFILTVRCTAVATYCNNNMGFKIFDCHAKDLYGRG</sequence>
<protein>
    <submittedName>
        <fullName evidence="1">Uncharacterized protein</fullName>
    </submittedName>
</protein>
<dbReference type="EMBL" id="RCHS01001135">
    <property type="protein sequence ID" value="RMX55042.1"/>
    <property type="molecule type" value="Genomic_DNA"/>
</dbReference>
<dbReference type="AlphaFoldDB" id="A0A3M6UN38"/>
<dbReference type="Gene3D" id="3.90.70.120">
    <property type="match status" value="1"/>
</dbReference>
<accession>A0A3M6UN38</accession>
<organism evidence="1 2">
    <name type="scientific">Pocillopora damicornis</name>
    <name type="common">Cauliflower coral</name>
    <name type="synonym">Millepora damicornis</name>
    <dbReference type="NCBI Taxonomy" id="46731"/>
    <lineage>
        <taxon>Eukaryota</taxon>
        <taxon>Metazoa</taxon>
        <taxon>Cnidaria</taxon>
        <taxon>Anthozoa</taxon>
        <taxon>Hexacorallia</taxon>
        <taxon>Scleractinia</taxon>
        <taxon>Astrocoeniina</taxon>
        <taxon>Pocilloporidae</taxon>
        <taxon>Pocillopora</taxon>
    </lineage>
</organism>
<comment type="caution">
    <text evidence="1">The sequence shown here is derived from an EMBL/GenBank/DDBJ whole genome shotgun (WGS) entry which is preliminary data.</text>
</comment>
<proteinExistence type="predicted"/>
<dbReference type="Proteomes" id="UP000275408">
    <property type="component" value="Unassembled WGS sequence"/>
</dbReference>
<reference evidence="1 2" key="1">
    <citation type="journal article" date="2018" name="Sci. Rep.">
        <title>Comparative analysis of the Pocillopora damicornis genome highlights role of immune system in coral evolution.</title>
        <authorList>
            <person name="Cunning R."/>
            <person name="Bay R.A."/>
            <person name="Gillette P."/>
            <person name="Baker A.C."/>
            <person name="Traylor-Knowles N."/>
        </authorList>
    </citation>
    <scope>NUCLEOTIDE SEQUENCE [LARGE SCALE GENOMIC DNA]</scope>
    <source>
        <strain evidence="1">RSMAS</strain>
        <tissue evidence="1">Whole animal</tissue>
    </source>
</reference>
<evidence type="ECO:0000313" key="2">
    <source>
        <dbReference type="Proteomes" id="UP000275408"/>
    </source>
</evidence>